<dbReference type="PROSITE" id="PS50206">
    <property type="entry name" value="RHODANESE_3"/>
    <property type="match status" value="1"/>
</dbReference>
<dbReference type="RefSeq" id="WP_258733769.1">
    <property type="nucleotide sequence ID" value="NZ_JANTHZ010000007.1"/>
</dbReference>
<reference evidence="3" key="1">
    <citation type="submission" date="2022-08" db="EMBL/GenBank/DDBJ databases">
        <authorList>
            <person name="Li F."/>
        </authorList>
    </citation>
    <scope>NUCLEOTIDE SEQUENCE</scope>
    <source>
        <strain evidence="3">MQZ15Z-1</strain>
    </source>
</reference>
<sequence length="392" mass="41930">MPANEISEAEGGTGASVVVVGGGVTGLSAAWWLARSGVDVLVIEKGIVGWEASGRNGGGCSHHHSPLFAEEQRLWPLMDELLGYPTEFRPNRVRIALNEKQLTLYSRAVANARHQGFRIDEIDAKQVRELVPLAGDNVFAGHYYHFGGHANPHRTVQAFAWALQDLGGKVMQHTAVTGFVTEGGRVTAVETDRGRFGCDHLVLAAGPQTGRLAAMLGVDIPMKVARAEMIVTDALPLMPIGGVDGNGLYGRQTLRGNLAYGGGPHEWVEAEELPGRRRPTTPLMQNIGKRVAELLPLAGHVKIIRSWAGLIENTPDGRPVIDRPDGWNNLTVATLSGVGFGLSPASGHAIQQLVTDGACAFADLSTLRLGRFANLEPDWAALQGWQSMAMAS</sequence>
<accession>A0A9X2T4W7</accession>
<dbReference type="InterPro" id="IPR001763">
    <property type="entry name" value="Rhodanese-like_dom"/>
</dbReference>
<gene>
    <name evidence="3" type="ORF">NVS89_16030</name>
</gene>
<name>A0A9X2T4W7_9HYPH</name>
<dbReference type="EMBL" id="JANTHZ010000007">
    <property type="protein sequence ID" value="MCS0496611.1"/>
    <property type="molecule type" value="Genomic_DNA"/>
</dbReference>
<dbReference type="Gene3D" id="3.30.9.10">
    <property type="entry name" value="D-Amino Acid Oxidase, subunit A, domain 2"/>
    <property type="match status" value="1"/>
</dbReference>
<dbReference type="Pfam" id="PF01266">
    <property type="entry name" value="DAO"/>
    <property type="match status" value="1"/>
</dbReference>
<keyword evidence="1" id="KW-0560">Oxidoreductase</keyword>
<dbReference type="Proteomes" id="UP001151088">
    <property type="component" value="Unassembled WGS sequence"/>
</dbReference>
<dbReference type="Gene3D" id="3.50.50.60">
    <property type="entry name" value="FAD/NAD(P)-binding domain"/>
    <property type="match status" value="1"/>
</dbReference>
<evidence type="ECO:0000313" key="4">
    <source>
        <dbReference type="Proteomes" id="UP001151088"/>
    </source>
</evidence>
<proteinExistence type="predicted"/>
<organism evidence="3 4">
    <name type="scientific">Ancylobacter mangrovi</name>
    <dbReference type="NCBI Taxonomy" id="2972472"/>
    <lineage>
        <taxon>Bacteria</taxon>
        <taxon>Pseudomonadati</taxon>
        <taxon>Pseudomonadota</taxon>
        <taxon>Alphaproteobacteria</taxon>
        <taxon>Hyphomicrobiales</taxon>
        <taxon>Xanthobacteraceae</taxon>
        <taxon>Ancylobacter</taxon>
    </lineage>
</organism>
<dbReference type="AlphaFoldDB" id="A0A9X2T4W7"/>
<dbReference type="InterPro" id="IPR006076">
    <property type="entry name" value="FAD-dep_OxRdtase"/>
</dbReference>
<dbReference type="GO" id="GO:0016491">
    <property type="term" value="F:oxidoreductase activity"/>
    <property type="evidence" value="ECO:0007669"/>
    <property type="project" value="UniProtKB-KW"/>
</dbReference>
<dbReference type="PANTHER" id="PTHR13847">
    <property type="entry name" value="SARCOSINE DEHYDROGENASE-RELATED"/>
    <property type="match status" value="1"/>
</dbReference>
<evidence type="ECO:0000256" key="1">
    <source>
        <dbReference type="ARBA" id="ARBA00023002"/>
    </source>
</evidence>
<protein>
    <submittedName>
        <fullName evidence="3">FAD-binding oxidoreductase</fullName>
    </submittedName>
</protein>
<dbReference type="GO" id="GO:0005737">
    <property type="term" value="C:cytoplasm"/>
    <property type="evidence" value="ECO:0007669"/>
    <property type="project" value="TreeGrafter"/>
</dbReference>
<keyword evidence="4" id="KW-1185">Reference proteome</keyword>
<evidence type="ECO:0000259" key="2">
    <source>
        <dbReference type="PROSITE" id="PS50206"/>
    </source>
</evidence>
<dbReference type="InterPro" id="IPR036188">
    <property type="entry name" value="FAD/NAD-bd_sf"/>
</dbReference>
<dbReference type="SUPFAM" id="SSF51905">
    <property type="entry name" value="FAD/NAD(P)-binding domain"/>
    <property type="match status" value="1"/>
</dbReference>
<comment type="caution">
    <text evidence="3">The sequence shown here is derived from an EMBL/GenBank/DDBJ whole genome shotgun (WGS) entry which is preliminary data.</text>
</comment>
<feature type="domain" description="Rhodanese" evidence="2">
    <location>
        <begin position="21"/>
        <end position="59"/>
    </location>
</feature>
<evidence type="ECO:0000313" key="3">
    <source>
        <dbReference type="EMBL" id="MCS0496611.1"/>
    </source>
</evidence>
<dbReference type="PRINTS" id="PR00420">
    <property type="entry name" value="RNGMNOXGNASE"/>
</dbReference>